<dbReference type="InterPro" id="IPR006693">
    <property type="entry name" value="AB_hydrolase_lipase"/>
</dbReference>
<keyword evidence="4" id="KW-1185">Reference proteome</keyword>
<dbReference type="Proteomes" id="UP001307889">
    <property type="component" value="Chromosome 9"/>
</dbReference>
<feature type="domain" description="Partial AB-hydrolase lipase" evidence="2">
    <location>
        <begin position="58"/>
        <end position="116"/>
    </location>
</feature>
<evidence type="ECO:0000259" key="2">
    <source>
        <dbReference type="Pfam" id="PF04083"/>
    </source>
</evidence>
<keyword evidence="1" id="KW-0732">Signal</keyword>
<organism evidence="3 4">
    <name type="scientific">Nesidiocoris tenuis</name>
    <dbReference type="NCBI Taxonomy" id="355587"/>
    <lineage>
        <taxon>Eukaryota</taxon>
        <taxon>Metazoa</taxon>
        <taxon>Ecdysozoa</taxon>
        <taxon>Arthropoda</taxon>
        <taxon>Hexapoda</taxon>
        <taxon>Insecta</taxon>
        <taxon>Pterygota</taxon>
        <taxon>Neoptera</taxon>
        <taxon>Paraneoptera</taxon>
        <taxon>Hemiptera</taxon>
        <taxon>Heteroptera</taxon>
        <taxon>Panheteroptera</taxon>
        <taxon>Cimicomorpha</taxon>
        <taxon>Miridae</taxon>
        <taxon>Dicyphina</taxon>
        <taxon>Nesidiocoris</taxon>
    </lineage>
</organism>
<evidence type="ECO:0000313" key="4">
    <source>
        <dbReference type="Proteomes" id="UP001307889"/>
    </source>
</evidence>
<reference evidence="3 4" key="1">
    <citation type="submission" date="2023-09" db="EMBL/GenBank/DDBJ databases">
        <title>Nesidiocoris tenuis whole genome shotgun sequence.</title>
        <authorList>
            <person name="Shibata T."/>
            <person name="Shimoda M."/>
            <person name="Kobayashi T."/>
            <person name="Uehara T."/>
        </authorList>
    </citation>
    <scope>NUCLEOTIDE SEQUENCE [LARGE SCALE GENOMIC DNA]</scope>
    <source>
        <strain evidence="3 4">Japan</strain>
    </source>
</reference>
<protein>
    <recommendedName>
        <fullName evidence="2">Partial AB-hydrolase lipase domain-containing protein</fullName>
    </recommendedName>
</protein>
<sequence>MNSLTAFGVLVVFGVNLATSDAAVMRKDNLYGPRYRPLWEKGAKTQFTKNFSPTSLKSMTEKAGFIYENFKLTTEDGYLINLNRIINPDSVNKKDKGFPLLLMNGFMMHSDAWVVQKEMDSNIAFVFAALGYDVWLGDQRGTIRSTGHVNMSSDAHNQKYWDHAFDEISVYDTSAFIDFILVQTGYRKLNFMCISLGCTFHAVLISERPQYNDKILAAFYFVPLVNNIARVMDMPVTLQLNFLIGEINTVSYEDQGIYVIAPRLSGIKKEIYHGCIPFAGVAVSLVKQSLHGALHFPPETVCHLSALSIGGGSTKTAKQILQVYKEANFAKFDYGRKRNMELYGQEAPPFYNVSRITSFVAIYYSDADGFSTVEVRGK</sequence>
<dbReference type="SUPFAM" id="SSF53474">
    <property type="entry name" value="alpha/beta-Hydrolases"/>
    <property type="match status" value="1"/>
</dbReference>
<dbReference type="EMBL" id="AP028917">
    <property type="protein sequence ID" value="BES98512.1"/>
    <property type="molecule type" value="Genomic_DNA"/>
</dbReference>
<dbReference type="InterPro" id="IPR029058">
    <property type="entry name" value="AB_hydrolase_fold"/>
</dbReference>
<accession>A0ABN7B6V4</accession>
<name>A0ABN7B6V4_9HEMI</name>
<gene>
    <name evidence="3" type="ORF">NTJ_11327</name>
</gene>
<proteinExistence type="predicted"/>
<dbReference type="Pfam" id="PF04083">
    <property type="entry name" value="Abhydro_lipase"/>
    <property type="match status" value="1"/>
</dbReference>
<feature type="chain" id="PRO_5046964764" description="Partial AB-hydrolase lipase domain-containing protein" evidence="1">
    <location>
        <begin position="23"/>
        <end position="378"/>
    </location>
</feature>
<feature type="signal peptide" evidence="1">
    <location>
        <begin position="1"/>
        <end position="22"/>
    </location>
</feature>
<evidence type="ECO:0000256" key="1">
    <source>
        <dbReference type="SAM" id="SignalP"/>
    </source>
</evidence>
<evidence type="ECO:0000313" key="3">
    <source>
        <dbReference type="EMBL" id="BES98512.1"/>
    </source>
</evidence>
<dbReference type="PANTHER" id="PTHR11005">
    <property type="entry name" value="LYSOSOMAL ACID LIPASE-RELATED"/>
    <property type="match status" value="1"/>
</dbReference>
<dbReference type="Gene3D" id="3.40.50.1820">
    <property type="entry name" value="alpha/beta hydrolase"/>
    <property type="match status" value="1"/>
</dbReference>